<evidence type="ECO:0000256" key="2">
    <source>
        <dbReference type="ARBA" id="ARBA00022598"/>
    </source>
</evidence>
<dbReference type="EC" id="6.3.4.19" evidence="1"/>
<dbReference type="Proteomes" id="UP001165085">
    <property type="component" value="Unassembled WGS sequence"/>
</dbReference>
<dbReference type="CDD" id="cd01992">
    <property type="entry name" value="TilS_N"/>
    <property type="match status" value="1"/>
</dbReference>
<keyword evidence="9" id="KW-1185">Reference proteome</keyword>
<dbReference type="HAMAP" id="MF_01161">
    <property type="entry name" value="tRNA_Ile_lys_synt"/>
    <property type="match status" value="1"/>
</dbReference>
<dbReference type="InterPro" id="IPR011063">
    <property type="entry name" value="TilS/TtcA_N"/>
</dbReference>
<evidence type="ECO:0000256" key="4">
    <source>
        <dbReference type="ARBA" id="ARBA00022741"/>
    </source>
</evidence>
<dbReference type="OrthoDB" id="46912at2759"/>
<dbReference type="Gene3D" id="3.40.50.620">
    <property type="entry name" value="HUPs"/>
    <property type="match status" value="1"/>
</dbReference>
<keyword evidence="5" id="KW-0067">ATP-binding</keyword>
<gene>
    <name evidence="8" type="ORF">TrST_g2187</name>
</gene>
<name>A0A9W7BUQ1_9STRA</name>
<reference evidence="9" key="1">
    <citation type="journal article" date="2023" name="Commun. Biol.">
        <title>Genome analysis of Parmales, the sister group of diatoms, reveals the evolutionary specialization of diatoms from phago-mixotrophs to photoautotrophs.</title>
        <authorList>
            <person name="Ban H."/>
            <person name="Sato S."/>
            <person name="Yoshikawa S."/>
            <person name="Yamada K."/>
            <person name="Nakamura Y."/>
            <person name="Ichinomiya M."/>
            <person name="Sato N."/>
            <person name="Blanc-Mathieu R."/>
            <person name="Endo H."/>
            <person name="Kuwata A."/>
            <person name="Ogata H."/>
        </authorList>
    </citation>
    <scope>NUCLEOTIDE SEQUENCE [LARGE SCALE GENOMIC DNA]</scope>
    <source>
        <strain evidence="9">NIES 3701</strain>
    </source>
</reference>
<sequence length="361" mass="40913">MFLKTKAWTPPWTPSPSTIQHCATTLHCRRHYISSTRLLSSSSSHNDHNDPTTHLPTLLTNSLSPYLQTSPPPRIALSCSGGVDSLSLLKAYLSVSPSLPPLTVVHFNHLTRPPSSHSHDLHCITLLTSPSPLPTLLTHTSPHPTFTPTLSSSWRKSVLSSYDLVLTGHHLSDSVESQILKLGRGVSILNLHGIKPVSFINGTTYLRPFINVSKDILREYLKPDVYSEDESNGDERKGKRNWVRNRLLKDWRAVEHDIERKFGNLEEEVEEFREFFDKEVEGRYGGKVGGEGFKVDGCDYGLIDKLTFRRYVEEKGAKPSRDIFNKVWSKVKQTDGKGKKWTMDLGRNFKVEYEKGHLRVM</sequence>
<comment type="catalytic activity">
    <reaction evidence="6">
        <text>cytidine(34) in tRNA(Ile2) + L-lysine + ATP = lysidine(34) in tRNA(Ile2) + AMP + diphosphate + H(+)</text>
        <dbReference type="Rhea" id="RHEA:43744"/>
        <dbReference type="Rhea" id="RHEA-COMP:10625"/>
        <dbReference type="Rhea" id="RHEA-COMP:10670"/>
        <dbReference type="ChEBI" id="CHEBI:15378"/>
        <dbReference type="ChEBI" id="CHEBI:30616"/>
        <dbReference type="ChEBI" id="CHEBI:32551"/>
        <dbReference type="ChEBI" id="CHEBI:33019"/>
        <dbReference type="ChEBI" id="CHEBI:82748"/>
        <dbReference type="ChEBI" id="CHEBI:83665"/>
        <dbReference type="ChEBI" id="CHEBI:456215"/>
        <dbReference type="EC" id="6.3.4.19"/>
    </reaction>
</comment>
<keyword evidence="2" id="KW-0436">Ligase</keyword>
<accession>A0A9W7BUQ1</accession>
<feature type="domain" description="tRNA(Ile)-lysidine/2-thiocytidine synthase N-terminal" evidence="7">
    <location>
        <begin position="161"/>
        <end position="245"/>
    </location>
</feature>
<dbReference type="PANTHER" id="PTHR43033:SF1">
    <property type="entry name" value="TRNA(ILE)-LYSIDINE SYNTHASE-RELATED"/>
    <property type="match status" value="1"/>
</dbReference>
<evidence type="ECO:0000256" key="5">
    <source>
        <dbReference type="ARBA" id="ARBA00022840"/>
    </source>
</evidence>
<dbReference type="GO" id="GO:0005524">
    <property type="term" value="F:ATP binding"/>
    <property type="evidence" value="ECO:0007669"/>
    <property type="project" value="UniProtKB-KW"/>
</dbReference>
<dbReference type="PANTHER" id="PTHR43033">
    <property type="entry name" value="TRNA(ILE)-LYSIDINE SYNTHASE-RELATED"/>
    <property type="match status" value="1"/>
</dbReference>
<dbReference type="SUPFAM" id="SSF52402">
    <property type="entry name" value="Adenine nucleotide alpha hydrolases-like"/>
    <property type="match status" value="1"/>
</dbReference>
<proteinExistence type="inferred from homology"/>
<protein>
    <recommendedName>
        <fullName evidence="1">tRNA(Ile)-lysidine synthetase</fullName>
        <ecNumber evidence="1">6.3.4.19</ecNumber>
    </recommendedName>
</protein>
<dbReference type="GO" id="GO:0032267">
    <property type="term" value="F:tRNA(Ile)-lysidine synthase activity"/>
    <property type="evidence" value="ECO:0007669"/>
    <property type="project" value="UniProtKB-EC"/>
</dbReference>
<dbReference type="AlphaFoldDB" id="A0A9W7BUQ1"/>
<dbReference type="GO" id="GO:0008033">
    <property type="term" value="P:tRNA processing"/>
    <property type="evidence" value="ECO:0007669"/>
    <property type="project" value="UniProtKB-KW"/>
</dbReference>
<organism evidence="8 9">
    <name type="scientific">Triparma strigata</name>
    <dbReference type="NCBI Taxonomy" id="1606541"/>
    <lineage>
        <taxon>Eukaryota</taxon>
        <taxon>Sar</taxon>
        <taxon>Stramenopiles</taxon>
        <taxon>Ochrophyta</taxon>
        <taxon>Bolidophyceae</taxon>
        <taxon>Parmales</taxon>
        <taxon>Triparmaceae</taxon>
        <taxon>Triparma</taxon>
    </lineage>
</organism>
<evidence type="ECO:0000256" key="1">
    <source>
        <dbReference type="ARBA" id="ARBA00013267"/>
    </source>
</evidence>
<dbReference type="EMBL" id="BRXY01000473">
    <property type="protein sequence ID" value="GMH96771.1"/>
    <property type="molecule type" value="Genomic_DNA"/>
</dbReference>
<evidence type="ECO:0000256" key="6">
    <source>
        <dbReference type="ARBA" id="ARBA00048539"/>
    </source>
</evidence>
<dbReference type="InterPro" id="IPR012094">
    <property type="entry name" value="tRNA_Ile_lys_synt"/>
</dbReference>
<comment type="caution">
    <text evidence="8">The sequence shown here is derived from an EMBL/GenBank/DDBJ whole genome shotgun (WGS) entry which is preliminary data.</text>
</comment>
<evidence type="ECO:0000313" key="9">
    <source>
        <dbReference type="Proteomes" id="UP001165085"/>
    </source>
</evidence>
<dbReference type="InterPro" id="IPR014729">
    <property type="entry name" value="Rossmann-like_a/b/a_fold"/>
</dbReference>
<evidence type="ECO:0000259" key="7">
    <source>
        <dbReference type="Pfam" id="PF01171"/>
    </source>
</evidence>
<keyword evidence="4" id="KW-0547">Nucleotide-binding</keyword>
<keyword evidence="3" id="KW-0819">tRNA processing</keyword>
<evidence type="ECO:0000313" key="8">
    <source>
        <dbReference type="EMBL" id="GMH96771.1"/>
    </source>
</evidence>
<evidence type="ECO:0000256" key="3">
    <source>
        <dbReference type="ARBA" id="ARBA00022694"/>
    </source>
</evidence>
<dbReference type="Pfam" id="PF01171">
    <property type="entry name" value="ATP_bind_3"/>
    <property type="match status" value="1"/>
</dbReference>
<dbReference type="InterPro" id="IPR012795">
    <property type="entry name" value="tRNA_Ile_lys_synt_N"/>
</dbReference>